<dbReference type="Proteomes" id="UP000185478">
    <property type="component" value="Chromosome"/>
</dbReference>
<proteinExistence type="predicted"/>
<dbReference type="KEGG" id="caqu:CAQU_08925"/>
<sequence length="129" mass="13837">MAPTNTRLAVITASDIPRHHRAAIEHLVATHLIEPATLSAHVGIDLFAAHGWFIPWRPGPTPGHTSCQHLTDAPPAQIDALAQALSHYAREHQIAVSLEPAPSWRASFGLDATTPPGHTPAEQHRADIG</sequence>
<keyword evidence="2" id="KW-1185">Reference proteome</keyword>
<organism evidence="1 2">
    <name type="scientific">Corynebacterium aquilae DSM 44791</name>
    <dbReference type="NCBI Taxonomy" id="1431546"/>
    <lineage>
        <taxon>Bacteria</taxon>
        <taxon>Bacillati</taxon>
        <taxon>Actinomycetota</taxon>
        <taxon>Actinomycetes</taxon>
        <taxon>Mycobacteriales</taxon>
        <taxon>Corynebacteriaceae</taxon>
        <taxon>Corynebacterium</taxon>
    </lineage>
</organism>
<dbReference type="AlphaFoldDB" id="A0A1L7CHE9"/>
<name>A0A1L7CHE9_9CORY</name>
<protein>
    <submittedName>
        <fullName evidence="1">Uncharacterized protein</fullName>
    </submittedName>
</protein>
<accession>A0A1L7CHE9</accession>
<reference evidence="1 2" key="1">
    <citation type="submission" date="2014-08" db="EMBL/GenBank/DDBJ databases">
        <title>Complete genome sequence of Corynebacterium aquilae S-613T(T) (=DSM 44791(T)), isolated from the choana of a healthy golden eagle.</title>
        <authorList>
            <person name="Ruckert C."/>
            <person name="Albersmeier A."/>
            <person name="Winkler A."/>
            <person name="Kalinowski J."/>
        </authorList>
    </citation>
    <scope>NUCLEOTIDE SEQUENCE [LARGE SCALE GENOMIC DNA]</scope>
    <source>
        <strain evidence="1 2">S-613</strain>
    </source>
</reference>
<dbReference type="RefSeq" id="WP_075726961.1">
    <property type="nucleotide sequence ID" value="NZ_CP009245.1"/>
</dbReference>
<dbReference type="EMBL" id="CP009245">
    <property type="protein sequence ID" value="APT85173.1"/>
    <property type="molecule type" value="Genomic_DNA"/>
</dbReference>
<evidence type="ECO:0000313" key="2">
    <source>
        <dbReference type="Proteomes" id="UP000185478"/>
    </source>
</evidence>
<dbReference type="OrthoDB" id="9914126at2"/>
<gene>
    <name evidence="1" type="ORF">CAQU_08925</name>
</gene>
<evidence type="ECO:0000313" key="1">
    <source>
        <dbReference type="EMBL" id="APT85173.1"/>
    </source>
</evidence>